<evidence type="ECO:0000313" key="6">
    <source>
        <dbReference type="EMBL" id="RAJ99248.1"/>
    </source>
</evidence>
<evidence type="ECO:0000313" key="9">
    <source>
        <dbReference type="Proteomes" id="UP000287865"/>
    </source>
</evidence>
<dbReference type="SUPFAM" id="SSF55594">
    <property type="entry name" value="HPr-like"/>
    <property type="match status" value="1"/>
</dbReference>
<comment type="caution">
    <text evidence="6">The sequence shown here is derived from an EMBL/GenBank/DDBJ whole genome shotgun (WGS) entry which is preliminary data.</text>
</comment>
<comment type="similarity">
    <text evidence="2">Belongs to the HPr family.</text>
</comment>
<name>A0A327X204_9GAMM</name>
<dbReference type="InterPro" id="IPR001020">
    <property type="entry name" value="PTS_HPr_His_P_site"/>
</dbReference>
<evidence type="ECO:0000256" key="2">
    <source>
        <dbReference type="ARBA" id="ARBA00010736"/>
    </source>
</evidence>
<dbReference type="InterPro" id="IPR050399">
    <property type="entry name" value="HPr"/>
</dbReference>
<dbReference type="Gene3D" id="3.30.1340.10">
    <property type="entry name" value="HPr-like"/>
    <property type="match status" value="1"/>
</dbReference>
<dbReference type="Pfam" id="PF00381">
    <property type="entry name" value="PTS-HPr"/>
    <property type="match status" value="1"/>
</dbReference>
<dbReference type="PANTHER" id="PTHR33705">
    <property type="entry name" value="PHOSPHOCARRIER PROTEIN HPR"/>
    <property type="match status" value="1"/>
</dbReference>
<dbReference type="NCBIfam" id="TIGR01003">
    <property type="entry name" value="PTS_HPr_family"/>
    <property type="match status" value="1"/>
</dbReference>
<sequence>MTPISREMVIRNKLGLHARAATKLVRLANQFDAVISVKQGTQEVNASSVMCLMLLASQQGKTITVNAVGKDAEKALDAIENLIQNRFDEDE</sequence>
<dbReference type="GO" id="GO:0005737">
    <property type="term" value="C:cytoplasm"/>
    <property type="evidence" value="ECO:0007669"/>
    <property type="project" value="UniProtKB-SubCell"/>
</dbReference>
<proteinExistence type="inferred from homology"/>
<gene>
    <name evidence="6" type="ORF">B0I24_103248</name>
    <name evidence="7" type="ORF">CWE07_03005</name>
</gene>
<keyword evidence="9" id="KW-1185">Reference proteome</keyword>
<dbReference type="PANTHER" id="PTHR33705:SF2">
    <property type="entry name" value="PHOSPHOCARRIER PROTEIN NPR"/>
    <property type="match status" value="1"/>
</dbReference>
<dbReference type="EMBL" id="QLMD01000003">
    <property type="protein sequence ID" value="RAJ99248.1"/>
    <property type="molecule type" value="Genomic_DNA"/>
</dbReference>
<evidence type="ECO:0000259" key="5">
    <source>
        <dbReference type="PROSITE" id="PS51350"/>
    </source>
</evidence>
<dbReference type="EMBL" id="PIPK01000002">
    <property type="protein sequence ID" value="RUO27609.1"/>
    <property type="molecule type" value="Genomic_DNA"/>
</dbReference>
<reference evidence="6 8" key="2">
    <citation type="submission" date="2018-06" db="EMBL/GenBank/DDBJ databases">
        <title>Genomic Encyclopedia of Type Strains, Phase III (KMG-III): the genomes of soil and plant-associated and newly described type strains.</title>
        <authorList>
            <person name="Whitman W."/>
        </authorList>
    </citation>
    <scope>NUCLEOTIDE SEQUENCE [LARGE SCALE GENOMIC DNA]</scope>
    <source>
        <strain evidence="6 8">CGMCC 1.15366</strain>
    </source>
</reference>
<dbReference type="PROSITE" id="PS00369">
    <property type="entry name" value="PTS_HPR_HIS"/>
    <property type="match status" value="1"/>
</dbReference>
<dbReference type="Proteomes" id="UP000287865">
    <property type="component" value="Unassembled WGS sequence"/>
</dbReference>
<dbReference type="OrthoDB" id="9798965at2"/>
<evidence type="ECO:0000256" key="4">
    <source>
        <dbReference type="ARBA" id="ARBA00022683"/>
    </source>
</evidence>
<dbReference type="InterPro" id="IPR000032">
    <property type="entry name" value="HPr-like"/>
</dbReference>
<comment type="subcellular location">
    <subcellularLocation>
        <location evidence="1">Cytoplasm</location>
    </subcellularLocation>
</comment>
<keyword evidence="4" id="KW-0598">Phosphotransferase system</keyword>
<evidence type="ECO:0000313" key="8">
    <source>
        <dbReference type="Proteomes" id="UP000249203"/>
    </source>
</evidence>
<evidence type="ECO:0000256" key="3">
    <source>
        <dbReference type="ARBA" id="ARBA00022490"/>
    </source>
</evidence>
<dbReference type="GO" id="GO:0009401">
    <property type="term" value="P:phosphoenolpyruvate-dependent sugar phosphotransferase system"/>
    <property type="evidence" value="ECO:0007669"/>
    <property type="project" value="UniProtKB-KW"/>
</dbReference>
<dbReference type="PROSITE" id="PS51350">
    <property type="entry name" value="PTS_HPR_DOM"/>
    <property type="match status" value="1"/>
</dbReference>
<dbReference type="InterPro" id="IPR035895">
    <property type="entry name" value="HPr-like_sf"/>
</dbReference>
<dbReference type="PRINTS" id="PR00107">
    <property type="entry name" value="PHOSPHOCPHPR"/>
</dbReference>
<reference evidence="7 9" key="1">
    <citation type="journal article" date="2018" name="Front. Microbiol.">
        <title>Genome-Based Analysis Reveals the Taxonomy and Diversity of the Family Idiomarinaceae.</title>
        <authorList>
            <person name="Liu Y."/>
            <person name="Lai Q."/>
            <person name="Shao Z."/>
        </authorList>
    </citation>
    <scope>NUCLEOTIDE SEQUENCE [LARGE SCALE GENOMIC DNA]</scope>
    <source>
        <strain evidence="7 9">CF12-14</strain>
    </source>
</reference>
<accession>A0A327X204</accession>
<feature type="domain" description="HPr" evidence="5">
    <location>
        <begin position="3"/>
        <end position="90"/>
    </location>
</feature>
<dbReference type="AlphaFoldDB" id="A0A327X204"/>
<keyword evidence="3" id="KW-0963">Cytoplasm</keyword>
<organism evidence="6 8">
    <name type="scientific">Aliidiomarina maris</name>
    <dbReference type="NCBI Taxonomy" id="531312"/>
    <lineage>
        <taxon>Bacteria</taxon>
        <taxon>Pseudomonadati</taxon>
        <taxon>Pseudomonadota</taxon>
        <taxon>Gammaproteobacteria</taxon>
        <taxon>Alteromonadales</taxon>
        <taxon>Idiomarinaceae</taxon>
        <taxon>Aliidiomarina</taxon>
    </lineage>
</organism>
<dbReference type="Proteomes" id="UP000249203">
    <property type="component" value="Unassembled WGS sequence"/>
</dbReference>
<evidence type="ECO:0000256" key="1">
    <source>
        <dbReference type="ARBA" id="ARBA00004496"/>
    </source>
</evidence>
<dbReference type="RefSeq" id="WP_111568850.1">
    <property type="nucleotide sequence ID" value="NZ_PIPK01000002.1"/>
</dbReference>
<protein>
    <submittedName>
        <fullName evidence="7">HPr family phosphocarrier protein</fullName>
    </submittedName>
    <submittedName>
        <fullName evidence="6">HPr-like nitrogen-regulatory protein NPr</fullName>
    </submittedName>
</protein>
<evidence type="ECO:0000313" key="7">
    <source>
        <dbReference type="EMBL" id="RUO27609.1"/>
    </source>
</evidence>